<dbReference type="InterPro" id="IPR013785">
    <property type="entry name" value="Aldolase_TIM"/>
</dbReference>
<keyword evidence="2" id="KW-0288">FMN</keyword>
<dbReference type="InterPro" id="IPR004136">
    <property type="entry name" value="NMO"/>
</dbReference>
<keyword evidence="5" id="KW-1185">Reference proteome</keyword>
<keyword evidence="3 4" id="KW-0560">Oxidoreductase</keyword>
<evidence type="ECO:0000256" key="2">
    <source>
        <dbReference type="ARBA" id="ARBA00022643"/>
    </source>
</evidence>
<dbReference type="Gene3D" id="3.20.20.70">
    <property type="entry name" value="Aldolase class I"/>
    <property type="match status" value="1"/>
</dbReference>
<evidence type="ECO:0000256" key="1">
    <source>
        <dbReference type="ARBA" id="ARBA00022630"/>
    </source>
</evidence>
<reference evidence="4 5" key="1">
    <citation type="submission" date="2020-07" db="EMBL/GenBank/DDBJ databases">
        <title>Genomic Encyclopedia of Type Strains, Phase IV (KMG-IV): sequencing the most valuable type-strain genomes for metagenomic binning, comparative biology and taxonomic classification.</title>
        <authorList>
            <person name="Goeker M."/>
        </authorList>
    </citation>
    <scope>NUCLEOTIDE SEQUENCE [LARGE SCALE GENOMIC DNA]</scope>
    <source>
        <strain evidence="4 5">DSM 17721</strain>
    </source>
</reference>
<keyword evidence="4" id="KW-0503">Monooxygenase</keyword>
<dbReference type="CDD" id="cd04730">
    <property type="entry name" value="NPD_like"/>
    <property type="match status" value="1"/>
</dbReference>
<dbReference type="SUPFAM" id="SSF51412">
    <property type="entry name" value="Inosine monophosphate dehydrogenase (IMPDH)"/>
    <property type="match status" value="1"/>
</dbReference>
<dbReference type="EC" id="1.13.12.16" evidence="4"/>
<protein>
    <submittedName>
        <fullName evidence="4">Nitronate monooxygenase</fullName>
        <ecNumber evidence="4">1.13.12.16</ecNumber>
    </submittedName>
</protein>
<name>A0A7W0C791_9BACT</name>
<dbReference type="PANTHER" id="PTHR32332">
    <property type="entry name" value="2-NITROPROPANE DIOXYGENASE"/>
    <property type="match status" value="1"/>
</dbReference>
<accession>A0A7W0C791</accession>
<keyword evidence="1" id="KW-0285">Flavoprotein</keyword>
<organism evidence="4 5">
    <name type="scientific">Desulfosalsimonas propionicica</name>
    <dbReference type="NCBI Taxonomy" id="332175"/>
    <lineage>
        <taxon>Bacteria</taxon>
        <taxon>Pseudomonadati</taxon>
        <taxon>Thermodesulfobacteriota</taxon>
        <taxon>Desulfobacteria</taxon>
        <taxon>Desulfobacterales</taxon>
        <taxon>Desulfosalsimonadaceae</taxon>
        <taxon>Desulfosalsimonas</taxon>
    </lineage>
</organism>
<evidence type="ECO:0000313" key="4">
    <source>
        <dbReference type="EMBL" id="MBA2880454.1"/>
    </source>
</evidence>
<gene>
    <name evidence="4" type="ORF">HNR65_000772</name>
</gene>
<proteinExistence type="predicted"/>
<sequence>MMIQTRITELFGIEKPIVQGGLMWIARAELAAAVANAGGIGFMTALTFPDPEDLRAEIRKCRQMTDKPFGVNLTFLPTLTPPDYPAYIRVCIEEGVRFIETAGRNPEAYMDEIKSAGIKVLHKCTSVRHAQKAVKIGCDAIGMDGFEAAGHPGEDDVTSLILLPATRDAIDVPLVASGGFADGRGLAAALALGADAINMGTRFVATKEAPVHDNVKQALVGRTERDTRLIMRSLRNTERVLHNTAADKVIEIEQQPGETRIEDIVPYVAGRVGEEMLKDGNMETGTLAAGQCMGLIRDVPSVEDLLERIMAEAEAVIRKNAESIRD</sequence>
<dbReference type="AlphaFoldDB" id="A0A7W0C791"/>
<dbReference type="RefSeq" id="WP_220128280.1">
    <property type="nucleotide sequence ID" value="NZ_JACDUS010000002.1"/>
</dbReference>
<dbReference type="PANTHER" id="PTHR32332:SF20">
    <property type="entry name" value="2-NITROPROPANE DIOXYGENASE-LIKE PROTEIN"/>
    <property type="match status" value="1"/>
</dbReference>
<dbReference type="EMBL" id="JACDUS010000002">
    <property type="protein sequence ID" value="MBA2880454.1"/>
    <property type="molecule type" value="Genomic_DNA"/>
</dbReference>
<evidence type="ECO:0000256" key="3">
    <source>
        <dbReference type="ARBA" id="ARBA00023002"/>
    </source>
</evidence>
<dbReference type="Proteomes" id="UP000525298">
    <property type="component" value="Unassembled WGS sequence"/>
</dbReference>
<comment type="caution">
    <text evidence="4">The sequence shown here is derived from an EMBL/GenBank/DDBJ whole genome shotgun (WGS) entry which is preliminary data.</text>
</comment>
<dbReference type="Pfam" id="PF03060">
    <property type="entry name" value="NMO"/>
    <property type="match status" value="1"/>
</dbReference>
<dbReference type="GO" id="GO:0018580">
    <property type="term" value="F:nitronate monooxygenase activity"/>
    <property type="evidence" value="ECO:0007669"/>
    <property type="project" value="UniProtKB-EC"/>
</dbReference>
<evidence type="ECO:0000313" key="5">
    <source>
        <dbReference type="Proteomes" id="UP000525298"/>
    </source>
</evidence>